<dbReference type="PANTHER" id="PTHR33018:SF31">
    <property type="entry name" value="TRANSPOSASE, PTTA_EN_SPM, PLANT"/>
    <property type="match status" value="1"/>
</dbReference>
<keyword evidence="3" id="KW-1185">Reference proteome</keyword>
<reference evidence="2 3" key="1">
    <citation type="journal article" date="2023" name="BMC Biotechnol.">
        <title>Vitis rotundifolia cv Carlos genome sequencing.</title>
        <authorList>
            <person name="Huff M."/>
            <person name="Hulse-Kemp A."/>
            <person name="Scheffler B."/>
            <person name="Youngblood R."/>
            <person name="Simpson S."/>
            <person name="Babiker E."/>
            <person name="Staton M."/>
        </authorList>
    </citation>
    <scope>NUCLEOTIDE SEQUENCE [LARGE SCALE GENOMIC DNA]</scope>
    <source>
        <tissue evidence="2">Leaf</tissue>
    </source>
</reference>
<evidence type="ECO:0000256" key="1">
    <source>
        <dbReference type="SAM" id="MobiDB-lite"/>
    </source>
</evidence>
<evidence type="ECO:0000313" key="2">
    <source>
        <dbReference type="EMBL" id="KAJ9676199.1"/>
    </source>
</evidence>
<dbReference type="EMBL" id="JARBHA010000018">
    <property type="protein sequence ID" value="KAJ9676199.1"/>
    <property type="molecule type" value="Genomic_DNA"/>
</dbReference>
<dbReference type="Pfam" id="PF03004">
    <property type="entry name" value="Transposase_24"/>
    <property type="match status" value="1"/>
</dbReference>
<organism evidence="2 3">
    <name type="scientific">Vitis rotundifolia</name>
    <name type="common">Muscadine grape</name>
    <dbReference type="NCBI Taxonomy" id="103349"/>
    <lineage>
        <taxon>Eukaryota</taxon>
        <taxon>Viridiplantae</taxon>
        <taxon>Streptophyta</taxon>
        <taxon>Embryophyta</taxon>
        <taxon>Tracheophyta</taxon>
        <taxon>Spermatophyta</taxon>
        <taxon>Magnoliopsida</taxon>
        <taxon>eudicotyledons</taxon>
        <taxon>Gunneridae</taxon>
        <taxon>Pentapetalae</taxon>
        <taxon>rosids</taxon>
        <taxon>Vitales</taxon>
        <taxon>Vitaceae</taxon>
        <taxon>Viteae</taxon>
        <taxon>Vitis</taxon>
    </lineage>
</organism>
<gene>
    <name evidence="2" type="ORF">PVL29_024947</name>
</gene>
<dbReference type="PANTHER" id="PTHR33018">
    <property type="entry name" value="OS10G0338966 PROTEIN-RELATED"/>
    <property type="match status" value="1"/>
</dbReference>
<proteinExistence type="predicted"/>
<comment type="caution">
    <text evidence="2">The sequence shown here is derived from an EMBL/GenBank/DDBJ whole genome shotgun (WGS) entry which is preliminary data.</text>
</comment>
<evidence type="ECO:0000313" key="3">
    <source>
        <dbReference type="Proteomes" id="UP001168098"/>
    </source>
</evidence>
<sequence>MDMSLMGVDTIPRSEGEKPTKKKHRGMTRKSMLIKNRSKGMKLSIKYNLDGIFVGESAVHLTSYLGVLARTMVPITYKTWHVVPKELKDKLWDCIEASFSLNQKSRRNCMLTIGKCFRSFKSMLTVKYILPFKDQPELLKRPLIKYTFIRDEEWTMFVKDRLSENFKDYREVQKERRKKHIYNHHLSRKGYAGLEEEMMVASGSTETIDRSILWKKAREKKDGTFDEVAIPVIEKIVSRHFQTIISFIYNCLFMITNLQLNFIINICF</sequence>
<feature type="region of interest" description="Disordered" evidence="1">
    <location>
        <begin position="1"/>
        <end position="27"/>
    </location>
</feature>
<dbReference type="InterPro" id="IPR004252">
    <property type="entry name" value="Probable_transposase_24"/>
</dbReference>
<protein>
    <submittedName>
        <fullName evidence="2">Uncharacterized protein</fullName>
    </submittedName>
</protein>
<dbReference type="AlphaFoldDB" id="A0AA38YTI9"/>
<name>A0AA38YTI9_VITRO</name>
<dbReference type="Proteomes" id="UP001168098">
    <property type="component" value="Unassembled WGS sequence"/>
</dbReference>
<accession>A0AA38YTI9</accession>